<proteinExistence type="predicted"/>
<feature type="non-terminal residue" evidence="2">
    <location>
        <position position="336"/>
    </location>
</feature>
<feature type="compositionally biased region" description="Basic and acidic residues" evidence="1">
    <location>
        <begin position="300"/>
        <end position="317"/>
    </location>
</feature>
<feature type="compositionally biased region" description="Polar residues" evidence="1">
    <location>
        <begin position="225"/>
        <end position="245"/>
    </location>
</feature>
<protein>
    <submittedName>
        <fullName evidence="2">Uncharacterized protein</fullName>
    </submittedName>
</protein>
<organism evidence="2 3">
    <name type="scientific">Neisseria flavescens NRL30031/H210</name>
    <dbReference type="NCBI Taxonomy" id="546264"/>
    <lineage>
        <taxon>Bacteria</taxon>
        <taxon>Pseudomonadati</taxon>
        <taxon>Pseudomonadota</taxon>
        <taxon>Betaproteobacteria</taxon>
        <taxon>Neisseriales</taxon>
        <taxon>Neisseriaceae</taxon>
        <taxon>Neisseria</taxon>
    </lineage>
</organism>
<dbReference type="InterPro" id="IPR008708">
    <property type="entry name" value="Neisseria_TspB"/>
</dbReference>
<sequence>EASVSRKAVLSGAFRLVKAGAKLALKAAPYVGAASYAYDAYQLVNPTLESAGYHYSANADTYLKVYDNALCLGKFMSQPGYYSCVGVDSSVMLALSKGGKSAKDAQTLLTMQVQSDYEKIHKGLMDQYFGDEYARTSPKCRWNGWGVSCHIQTLSIAYGFIKNYSEELTPDKFLEIATNTIDSNPTPFVEGTGKPEYKENIKVPAGTVVTIGPVTPENGKPVQITITFGQDSNGNTTANVSTTQRPDLDPGSPEAPKSKPDGNPDSNPDGKPDKKPDGNPDDKPDKRPDDKPDPDDDPSDKDKRKEDKKDDKKEESKGLLCDFFPDILACDKMGKP</sequence>
<dbReference type="AlphaFoldDB" id="C0EM97"/>
<dbReference type="RefSeq" id="WP_004464478.1">
    <property type="nucleotide sequence ID" value="NZ_ACEN01000026.1"/>
</dbReference>
<comment type="caution">
    <text evidence="2">The sequence shown here is derived from an EMBL/GenBank/DDBJ whole genome shotgun (WGS) entry which is preliminary data.</text>
</comment>
<evidence type="ECO:0000256" key="1">
    <source>
        <dbReference type="SAM" id="MobiDB-lite"/>
    </source>
</evidence>
<keyword evidence="3" id="KW-1185">Reference proteome</keyword>
<name>C0EM97_NEIFL</name>
<feature type="compositionally biased region" description="Basic and acidic residues" evidence="1">
    <location>
        <begin position="256"/>
        <end position="291"/>
    </location>
</feature>
<dbReference type="Proteomes" id="UP000004457">
    <property type="component" value="Unassembled WGS sequence"/>
</dbReference>
<evidence type="ECO:0000313" key="3">
    <source>
        <dbReference type="Proteomes" id="UP000004457"/>
    </source>
</evidence>
<reference evidence="2 3" key="1">
    <citation type="submission" date="2009-01" db="EMBL/GenBank/DDBJ databases">
        <authorList>
            <person name="Fulton L."/>
            <person name="Clifton S."/>
            <person name="Chinwalla A.T."/>
            <person name="Mitreva M."/>
            <person name="Sodergren E."/>
            <person name="Weinstock G."/>
            <person name="Clifton S."/>
            <person name="Dooling D.J."/>
            <person name="Fulton B."/>
            <person name="Minx P."/>
            <person name="Pepin K.H."/>
            <person name="Johnson M."/>
            <person name="Bhonagiri V."/>
            <person name="Nash W.E."/>
            <person name="Mardis E.R."/>
            <person name="Wilson R.K."/>
        </authorList>
    </citation>
    <scope>NUCLEOTIDE SEQUENCE [LARGE SCALE GENOMIC DNA]</scope>
    <source>
        <strain evidence="2 3">NRL30031/H210</strain>
    </source>
</reference>
<gene>
    <name evidence="2" type="ORF">NEIFLAOT_01063</name>
</gene>
<evidence type="ECO:0000313" key="2">
    <source>
        <dbReference type="EMBL" id="EEG33841.1"/>
    </source>
</evidence>
<accession>C0EM97</accession>
<feature type="region of interest" description="Disordered" evidence="1">
    <location>
        <begin position="225"/>
        <end position="320"/>
    </location>
</feature>
<feature type="non-terminal residue" evidence="2">
    <location>
        <position position="1"/>
    </location>
</feature>
<dbReference type="Pfam" id="PF05616">
    <property type="entry name" value="Neisseria_TspB"/>
    <property type="match status" value="1"/>
</dbReference>
<dbReference type="eggNOG" id="COG1106">
    <property type="taxonomic scope" value="Bacteria"/>
</dbReference>
<dbReference type="EMBL" id="ACEN01000026">
    <property type="protein sequence ID" value="EEG33841.1"/>
    <property type="molecule type" value="Genomic_DNA"/>
</dbReference>